<evidence type="ECO:0000313" key="2">
    <source>
        <dbReference type="Proteomes" id="UP000305778"/>
    </source>
</evidence>
<organism evidence="1 2">
    <name type="scientific">Actinacidiphila oryziradicis</name>
    <dbReference type="NCBI Taxonomy" id="2571141"/>
    <lineage>
        <taxon>Bacteria</taxon>
        <taxon>Bacillati</taxon>
        <taxon>Actinomycetota</taxon>
        <taxon>Actinomycetes</taxon>
        <taxon>Kitasatosporales</taxon>
        <taxon>Streptomycetaceae</taxon>
        <taxon>Actinacidiphila</taxon>
    </lineage>
</organism>
<dbReference type="RefSeq" id="WP_136726731.1">
    <property type="nucleotide sequence ID" value="NZ_SUMC01000031.1"/>
</dbReference>
<gene>
    <name evidence="1" type="ORF">FCI23_28040</name>
</gene>
<evidence type="ECO:0008006" key="3">
    <source>
        <dbReference type="Google" id="ProtNLM"/>
    </source>
</evidence>
<protein>
    <recommendedName>
        <fullName evidence="3">DUF1877 family protein</fullName>
    </recommendedName>
</protein>
<sequence length="125" mass="13918">MSLLVDVFVIEESGATRFLDVPPESSDMAGFEIWRTVVWGSEAVRSLGARFLPRLADGDCEVAPDQVQDFLTECALVREKLALIALRMDPARSREHHMYEVGIRLDNFVDAGRRAQQAGGGVLIW</sequence>
<keyword evidence="2" id="KW-1185">Reference proteome</keyword>
<dbReference type="Proteomes" id="UP000305778">
    <property type="component" value="Unassembled WGS sequence"/>
</dbReference>
<evidence type="ECO:0000313" key="1">
    <source>
        <dbReference type="EMBL" id="TKA08352.1"/>
    </source>
</evidence>
<dbReference type="AlphaFoldDB" id="A0A4U0SFZ6"/>
<dbReference type="EMBL" id="SUMC01000031">
    <property type="protein sequence ID" value="TKA08352.1"/>
    <property type="molecule type" value="Genomic_DNA"/>
</dbReference>
<reference evidence="1 2" key="1">
    <citation type="submission" date="2019-04" db="EMBL/GenBank/DDBJ databases">
        <title>Streptomyces oryziradicis sp. nov., a novel actinomycete isolated from rhizosphere soil of rice (Oryza sativa L.).</title>
        <authorList>
            <person name="Li C."/>
        </authorList>
    </citation>
    <scope>NUCLEOTIDE SEQUENCE [LARGE SCALE GENOMIC DNA]</scope>
    <source>
        <strain evidence="1 2">NEAU-C40</strain>
    </source>
</reference>
<comment type="caution">
    <text evidence="1">The sequence shown here is derived from an EMBL/GenBank/DDBJ whole genome shotgun (WGS) entry which is preliminary data.</text>
</comment>
<dbReference type="OrthoDB" id="2617571at2"/>
<accession>A0A4U0SFZ6</accession>
<proteinExistence type="predicted"/>
<name>A0A4U0SFZ6_9ACTN</name>